<keyword evidence="4" id="KW-1185">Reference proteome</keyword>
<dbReference type="RefSeq" id="WP_018439263.1">
    <property type="nucleotide sequence ID" value="NZ_KB890165.1"/>
</dbReference>
<organism evidence="3 4">
    <name type="scientific">Trinickia symbiotica</name>
    <dbReference type="NCBI Taxonomy" id="863227"/>
    <lineage>
        <taxon>Bacteria</taxon>
        <taxon>Pseudomonadati</taxon>
        <taxon>Pseudomonadota</taxon>
        <taxon>Betaproteobacteria</taxon>
        <taxon>Burkholderiales</taxon>
        <taxon>Burkholderiaceae</taxon>
        <taxon>Trinickia</taxon>
    </lineage>
</organism>
<evidence type="ECO:0000313" key="3">
    <source>
        <dbReference type="EMBL" id="PMS38745.1"/>
    </source>
</evidence>
<feature type="chain" id="PRO_5014756978" evidence="2">
    <location>
        <begin position="23"/>
        <end position="113"/>
    </location>
</feature>
<evidence type="ECO:0000256" key="2">
    <source>
        <dbReference type="SAM" id="SignalP"/>
    </source>
</evidence>
<dbReference type="Proteomes" id="UP000235777">
    <property type="component" value="Unassembled WGS sequence"/>
</dbReference>
<keyword evidence="2" id="KW-0732">Signal</keyword>
<name>A0A2N7XBA1_9BURK</name>
<dbReference type="EMBL" id="PNYC01000001">
    <property type="protein sequence ID" value="PMS38745.1"/>
    <property type="molecule type" value="Genomic_DNA"/>
</dbReference>
<proteinExistence type="predicted"/>
<dbReference type="Pfam" id="PF13663">
    <property type="entry name" value="DUF4148"/>
    <property type="match status" value="1"/>
</dbReference>
<feature type="signal peptide" evidence="2">
    <location>
        <begin position="1"/>
        <end position="22"/>
    </location>
</feature>
<evidence type="ECO:0000313" key="4">
    <source>
        <dbReference type="Proteomes" id="UP000235777"/>
    </source>
</evidence>
<evidence type="ECO:0000256" key="1">
    <source>
        <dbReference type="SAM" id="MobiDB-lite"/>
    </source>
</evidence>
<comment type="caution">
    <text evidence="3">The sequence shown here is derived from an EMBL/GenBank/DDBJ whole genome shotgun (WGS) entry which is preliminary data.</text>
</comment>
<accession>A0A2N7XBA1</accession>
<feature type="region of interest" description="Disordered" evidence="1">
    <location>
        <begin position="68"/>
        <end position="113"/>
    </location>
</feature>
<sequence length="113" mass="11535">MKSLIFAVAAASALSLPLASFAQVQSNQPLTRAQVKADLVRVEQAGYNPAVGTDPYYPADIQAAEARVGQQQGAPVAETTGVGGAANGSVQSGAPVDSRPTNVDGVHPLFFGR</sequence>
<gene>
    <name evidence="3" type="ORF">C0Z20_02555</name>
</gene>
<dbReference type="STRING" id="863227.GCA_000373005_00745"/>
<dbReference type="AlphaFoldDB" id="A0A2N7XBA1"/>
<dbReference type="InterPro" id="IPR025421">
    <property type="entry name" value="DUF4148"/>
</dbReference>
<dbReference type="OrthoDB" id="9035269at2"/>
<reference evidence="3 4" key="1">
    <citation type="submission" date="2018-01" db="EMBL/GenBank/DDBJ databases">
        <title>Whole genome analyses suggest that Burkholderia sensu lato contains two further novel genera in the rhizoxinica-symbiotica group Mycetohabitans gen. nov., and Trinickia gen. nov.: implications for the evolution of diazotrophy and nodulation in the Burkholderiaceae.</title>
        <authorList>
            <person name="Estrada-de los Santos P."/>
            <person name="Palmer M."/>
            <person name="Chavez-Ramirez B."/>
            <person name="Beukes C."/>
            <person name="Steenkamp E.T."/>
            <person name="Hirsch A.M."/>
            <person name="Manyaka P."/>
            <person name="Maluk M."/>
            <person name="Lafos M."/>
            <person name="Crook M."/>
            <person name="Gross E."/>
            <person name="Simon M.F."/>
            <person name="Bueno dos Reis Junior F."/>
            <person name="Poole P.S."/>
            <person name="Venter S.N."/>
            <person name="James E.K."/>
        </authorList>
    </citation>
    <scope>NUCLEOTIDE SEQUENCE [LARGE SCALE GENOMIC DNA]</scope>
    <source>
        <strain evidence="3 4">JPY 581</strain>
    </source>
</reference>
<protein>
    <submittedName>
        <fullName evidence="3">DUF4148 domain-containing protein</fullName>
    </submittedName>
</protein>